<comment type="caution">
    <text evidence="2">The sequence shown here is derived from an EMBL/GenBank/DDBJ whole genome shotgun (WGS) entry which is preliminary data.</text>
</comment>
<organism evidence="2 3">
    <name type="scientific">Priestia endophytica DSM 13796</name>
    <dbReference type="NCBI Taxonomy" id="1121089"/>
    <lineage>
        <taxon>Bacteria</taxon>
        <taxon>Bacillati</taxon>
        <taxon>Bacillota</taxon>
        <taxon>Bacilli</taxon>
        <taxon>Bacillales</taxon>
        <taxon>Bacillaceae</taxon>
        <taxon>Priestia</taxon>
    </lineage>
</organism>
<dbReference type="RefSeq" id="WP_061805904.1">
    <property type="nucleotide sequence ID" value="NZ_FOXX01000003.1"/>
</dbReference>
<protein>
    <submittedName>
        <fullName evidence="2">Spore coat protein JB</fullName>
    </submittedName>
</protein>
<sequence>MKQLPPEYYQELEEIQAIDFVLVELTLYLDTHPNDQQAMLQFNEYAKYAKKLKRSFETKFGPLQQYGNSYTDAKWSWGTMPWPWQI</sequence>
<evidence type="ECO:0000259" key="1">
    <source>
        <dbReference type="Pfam" id="PF12652"/>
    </source>
</evidence>
<evidence type="ECO:0000313" key="2">
    <source>
        <dbReference type="EMBL" id="SFQ46539.1"/>
    </source>
</evidence>
<name>A0A1I5YQM8_9BACI</name>
<dbReference type="Proteomes" id="UP000182762">
    <property type="component" value="Unassembled WGS sequence"/>
</dbReference>
<dbReference type="EMBL" id="FOXX01000003">
    <property type="protein sequence ID" value="SFQ46539.1"/>
    <property type="molecule type" value="Genomic_DNA"/>
</dbReference>
<keyword evidence="2" id="KW-0946">Virion</keyword>
<dbReference type="PIRSF" id="PIRSF010606">
    <property type="entry name" value="Spore_coat_CotJB"/>
    <property type="match status" value="1"/>
</dbReference>
<reference evidence="2 3" key="1">
    <citation type="submission" date="2016-10" db="EMBL/GenBank/DDBJ databases">
        <authorList>
            <person name="Varghese N."/>
            <person name="Submissions S."/>
        </authorList>
    </citation>
    <scope>NUCLEOTIDE SEQUENCE [LARGE SCALE GENOMIC DNA]</scope>
    <source>
        <strain evidence="2 3">DSM 13796</strain>
    </source>
</reference>
<dbReference type="InterPro" id="IPR016571">
    <property type="entry name" value="Spore_coat_assembly_CotJB"/>
</dbReference>
<dbReference type="GeneID" id="93710203"/>
<accession>A0A1I5YQM8</accession>
<dbReference type="InterPro" id="IPR024207">
    <property type="entry name" value="CotJB_dom"/>
</dbReference>
<feature type="domain" description="Protein CotJB" evidence="1">
    <location>
        <begin position="10"/>
        <end position="85"/>
    </location>
</feature>
<keyword evidence="2" id="KW-0167">Capsid protein</keyword>
<proteinExistence type="predicted"/>
<evidence type="ECO:0000313" key="3">
    <source>
        <dbReference type="Proteomes" id="UP000182762"/>
    </source>
</evidence>
<dbReference type="Pfam" id="PF12652">
    <property type="entry name" value="CotJB"/>
    <property type="match status" value="1"/>
</dbReference>
<gene>
    <name evidence="2" type="ORF">SAMN02745910_01492</name>
</gene>
<keyword evidence="3" id="KW-1185">Reference proteome</keyword>